<protein>
    <submittedName>
        <fullName evidence="1">Uncharacterized protein</fullName>
    </submittedName>
</protein>
<evidence type="ECO:0000313" key="2">
    <source>
        <dbReference type="Proteomes" id="UP001152300"/>
    </source>
</evidence>
<keyword evidence="2" id="KW-1185">Reference proteome</keyword>
<comment type="caution">
    <text evidence="1">The sequence shown here is derived from an EMBL/GenBank/DDBJ whole genome shotgun (WGS) entry which is preliminary data.</text>
</comment>
<dbReference type="EMBL" id="JAPEIS010000016">
    <property type="protein sequence ID" value="KAJ8058589.1"/>
    <property type="molecule type" value="Genomic_DNA"/>
</dbReference>
<evidence type="ECO:0000313" key="1">
    <source>
        <dbReference type="EMBL" id="KAJ8058589.1"/>
    </source>
</evidence>
<sequence length="150" mass="17195">MSLSPSNKTFMNSVPADSNLKVLKRCYELQTIACLHASCVDEGKLDLLNYWKPICSESLVDLFIKRSNQPRVVRLPLEMASPEWNQFGSKNMAKQKLVDLFHESINLEYTLTNFFDKLSTGHDFLIWSCHPWATIAMQVINKPSMKSILL</sequence>
<organism evidence="1 2">
    <name type="scientific">Sclerotinia nivalis</name>
    <dbReference type="NCBI Taxonomy" id="352851"/>
    <lineage>
        <taxon>Eukaryota</taxon>
        <taxon>Fungi</taxon>
        <taxon>Dikarya</taxon>
        <taxon>Ascomycota</taxon>
        <taxon>Pezizomycotina</taxon>
        <taxon>Leotiomycetes</taxon>
        <taxon>Helotiales</taxon>
        <taxon>Sclerotiniaceae</taxon>
        <taxon>Sclerotinia</taxon>
    </lineage>
</organism>
<reference evidence="1" key="1">
    <citation type="submission" date="2022-11" db="EMBL/GenBank/DDBJ databases">
        <title>Genome Resource of Sclerotinia nivalis Strain SnTB1, a Plant Pathogen Isolated from American Ginseng.</title>
        <authorList>
            <person name="Fan S."/>
        </authorList>
    </citation>
    <scope>NUCLEOTIDE SEQUENCE</scope>
    <source>
        <strain evidence="1">SnTB1</strain>
    </source>
</reference>
<gene>
    <name evidence="1" type="ORF">OCU04_012765</name>
</gene>
<proteinExistence type="predicted"/>
<name>A0A9X0A986_9HELO</name>
<dbReference type="AlphaFoldDB" id="A0A9X0A986"/>
<accession>A0A9X0A986</accession>
<dbReference type="Proteomes" id="UP001152300">
    <property type="component" value="Unassembled WGS sequence"/>
</dbReference>